<reference evidence="2 3" key="1">
    <citation type="submission" date="2018-04" db="EMBL/GenBank/DDBJ databases">
        <title>The genome of golden apple snail Pomacea canaliculata provides insight into stress tolerance and invasive adaptation.</title>
        <authorList>
            <person name="Liu C."/>
            <person name="Liu B."/>
            <person name="Ren Y."/>
            <person name="Zhang Y."/>
            <person name="Wang H."/>
            <person name="Li S."/>
            <person name="Jiang F."/>
            <person name="Yin L."/>
            <person name="Zhang G."/>
            <person name="Qian W."/>
            <person name="Fan W."/>
        </authorList>
    </citation>
    <scope>NUCLEOTIDE SEQUENCE [LARGE SCALE GENOMIC DNA]</scope>
    <source>
        <strain evidence="2">SZHN2017</strain>
        <tissue evidence="2">Muscle</tissue>
    </source>
</reference>
<dbReference type="Proteomes" id="UP000245119">
    <property type="component" value="Linkage Group LG11"/>
</dbReference>
<keyword evidence="1" id="KW-0812">Transmembrane</keyword>
<evidence type="ECO:0000313" key="3">
    <source>
        <dbReference type="Proteomes" id="UP000245119"/>
    </source>
</evidence>
<protein>
    <submittedName>
        <fullName evidence="2">Uncharacterized protein</fullName>
    </submittedName>
</protein>
<keyword evidence="1" id="KW-1133">Transmembrane helix</keyword>
<evidence type="ECO:0000313" key="2">
    <source>
        <dbReference type="EMBL" id="PVD21887.1"/>
    </source>
</evidence>
<comment type="caution">
    <text evidence="2">The sequence shown here is derived from an EMBL/GenBank/DDBJ whole genome shotgun (WGS) entry which is preliminary data.</text>
</comment>
<name>A0A2T7NL33_POMCA</name>
<sequence>MAGSSQSVTSMYLAVRHVVLGAGVAWLVFACSTNNANFVDVALCSCHRASERSLVMEAVGATEPFDLLCVPDTPFGNTKLLPEPQNTFLLLQVQHCKYATSTTVVFVKIKLQYHEDSKQADPG</sequence>
<gene>
    <name evidence="2" type="ORF">C0Q70_17690</name>
</gene>
<dbReference type="EMBL" id="PZQS01000011">
    <property type="protein sequence ID" value="PVD21887.1"/>
    <property type="molecule type" value="Genomic_DNA"/>
</dbReference>
<keyword evidence="1" id="KW-0472">Membrane</keyword>
<evidence type="ECO:0000256" key="1">
    <source>
        <dbReference type="SAM" id="Phobius"/>
    </source>
</evidence>
<feature type="transmembrane region" description="Helical" evidence="1">
    <location>
        <begin position="12"/>
        <end position="29"/>
    </location>
</feature>
<proteinExistence type="predicted"/>
<keyword evidence="3" id="KW-1185">Reference proteome</keyword>
<organism evidence="2 3">
    <name type="scientific">Pomacea canaliculata</name>
    <name type="common">Golden apple snail</name>
    <dbReference type="NCBI Taxonomy" id="400727"/>
    <lineage>
        <taxon>Eukaryota</taxon>
        <taxon>Metazoa</taxon>
        <taxon>Spiralia</taxon>
        <taxon>Lophotrochozoa</taxon>
        <taxon>Mollusca</taxon>
        <taxon>Gastropoda</taxon>
        <taxon>Caenogastropoda</taxon>
        <taxon>Architaenioglossa</taxon>
        <taxon>Ampullarioidea</taxon>
        <taxon>Ampullariidae</taxon>
        <taxon>Pomacea</taxon>
    </lineage>
</organism>
<accession>A0A2T7NL33</accession>
<dbReference type="AlphaFoldDB" id="A0A2T7NL33"/>